<keyword evidence="6 8" id="KW-0472">Membrane</keyword>
<organism evidence="11 12">
    <name type="scientific">Thalassolituus marinus</name>
    <dbReference type="NCBI Taxonomy" id="671053"/>
    <lineage>
        <taxon>Bacteria</taxon>
        <taxon>Pseudomonadati</taxon>
        <taxon>Pseudomonadota</taxon>
        <taxon>Gammaproteobacteria</taxon>
        <taxon>Oceanospirillales</taxon>
        <taxon>Oceanospirillaceae</taxon>
        <taxon>Thalassolituus</taxon>
    </lineage>
</organism>
<feature type="transmembrane region" description="Helical" evidence="8">
    <location>
        <begin position="163"/>
        <end position="190"/>
    </location>
</feature>
<dbReference type="NCBIfam" id="NF001419">
    <property type="entry name" value="PRK00293.1"/>
    <property type="match status" value="1"/>
</dbReference>
<feature type="transmembrane region" description="Helical" evidence="8">
    <location>
        <begin position="289"/>
        <end position="319"/>
    </location>
</feature>
<dbReference type="EMBL" id="JAEDAH010000024">
    <property type="protein sequence ID" value="MCA6063065.1"/>
    <property type="molecule type" value="Genomic_DNA"/>
</dbReference>
<feature type="domain" description="Thioredoxin" evidence="10">
    <location>
        <begin position="432"/>
        <end position="571"/>
    </location>
</feature>
<dbReference type="EC" id="1.8.1.8" evidence="11"/>
<evidence type="ECO:0000256" key="1">
    <source>
        <dbReference type="ARBA" id="ARBA00004651"/>
    </source>
</evidence>
<feature type="transmembrane region" description="Helical" evidence="8">
    <location>
        <begin position="421"/>
        <end position="445"/>
    </location>
</feature>
<dbReference type="InterPro" id="IPR036929">
    <property type="entry name" value="DsbDN_sf"/>
</dbReference>
<dbReference type="PANTHER" id="PTHR32234:SF0">
    <property type="entry name" value="THIOL:DISULFIDE INTERCHANGE PROTEIN DSBD"/>
    <property type="match status" value="1"/>
</dbReference>
<feature type="transmembrane region" description="Helical" evidence="8">
    <location>
        <begin position="211"/>
        <end position="234"/>
    </location>
</feature>
<evidence type="ECO:0000259" key="10">
    <source>
        <dbReference type="PROSITE" id="PS51352"/>
    </source>
</evidence>
<feature type="transmembrane region" description="Helical" evidence="8">
    <location>
        <begin position="246"/>
        <end position="268"/>
    </location>
</feature>
<keyword evidence="2" id="KW-1003">Cell membrane</keyword>
<sequence>MTRLMTCLIWLLAFSNVSLAAGLPDLSALDDAEDSEFLPVAEAFQPQLSRSADTLQVHFDIAPGYYLYQNRLKATAGDSDIPMQFVQQPETKQDKNFGRVEVFHQQLDITLPLHAAGASLSYQGCSEHGLCYPPQTLSLGTPVASTGSAVAAGSDSGLGSDSLWWILLSFLGLGVGLSLTPCIFPMIPILSSIIVGQGSSRLSAGKGFSLALSYVVGMASSYAMIGMLVAAFGARVNLAAFTQTPIVISLAAMMFIILALPMFGLFELQLPGFLRNRLNDISSRQQGGHLLSTFLMGFFAALVVSPCVSAPLAGALIYLSTTGDIVTGGSALFALGIGMGAPLLLIGVSGGRLLPKAGTWMLTIKAAFGVGLLAVALGLLSRIIPAPMTLVLSGMLALGCAVYLGLLETPANARERFARSVALISAIIGIIWITGAALGNASLLYPLRSGTLEVTSREPVAEVRRVQSAEQLQQLLADAGQAVIVDVYADWCTSCREMDELLAERSVSAALAPYKVIRFDVTDSQRSQLDLLAEWQIFGPPALLHFDQGSMIGRPLQGLPDEEELLQWLQP</sequence>
<dbReference type="PROSITE" id="PS51352">
    <property type="entry name" value="THIOREDOXIN_2"/>
    <property type="match status" value="1"/>
</dbReference>
<evidence type="ECO:0000256" key="8">
    <source>
        <dbReference type="SAM" id="Phobius"/>
    </source>
</evidence>
<feature type="transmembrane region" description="Helical" evidence="8">
    <location>
        <begin position="390"/>
        <end position="409"/>
    </location>
</feature>
<dbReference type="SUPFAM" id="SSF74863">
    <property type="entry name" value="Thiol:disulfide interchange protein DsbD, N-terminal domain (DsbD-alpha)"/>
    <property type="match status" value="1"/>
</dbReference>
<evidence type="ECO:0000256" key="6">
    <source>
        <dbReference type="ARBA" id="ARBA00023136"/>
    </source>
</evidence>
<reference evidence="11 12" key="1">
    <citation type="submission" date="2020-12" db="EMBL/GenBank/DDBJ databases">
        <title>Novel Thalassolituus-related marine hydrocarbonoclastic bacteria mediated algae-derived hydrocarbons mineralization in twilight zone of the northern South China Sea.</title>
        <authorList>
            <person name="Dong C."/>
        </authorList>
    </citation>
    <scope>NUCLEOTIDE SEQUENCE [LARGE SCALE GENOMIC DNA]</scope>
    <source>
        <strain evidence="11 12">IMCC1826</strain>
    </source>
</reference>
<comment type="subcellular location">
    <subcellularLocation>
        <location evidence="1">Cell membrane</location>
        <topology evidence="1">Multi-pass membrane protein</topology>
    </subcellularLocation>
</comment>
<protein>
    <submittedName>
        <fullName evidence="11">Protein-disulfide reductase DsbD</fullName>
        <ecNumber evidence="11">1.8.1.8</ecNumber>
    </submittedName>
</protein>
<feature type="chain" id="PRO_5045758210" evidence="9">
    <location>
        <begin position="21"/>
        <end position="571"/>
    </location>
</feature>
<gene>
    <name evidence="11" type="primary">dsbD</name>
    <name evidence="11" type="ORF">I9W95_05530</name>
</gene>
<keyword evidence="5 8" id="KW-1133">Transmembrane helix</keyword>
<evidence type="ECO:0000256" key="4">
    <source>
        <dbReference type="ARBA" id="ARBA00022748"/>
    </source>
</evidence>
<dbReference type="PANTHER" id="PTHR32234">
    <property type="entry name" value="THIOL:DISULFIDE INTERCHANGE PROTEIN DSBD"/>
    <property type="match status" value="1"/>
</dbReference>
<dbReference type="SUPFAM" id="SSF52833">
    <property type="entry name" value="Thioredoxin-like"/>
    <property type="match status" value="1"/>
</dbReference>
<proteinExistence type="predicted"/>
<evidence type="ECO:0000313" key="11">
    <source>
        <dbReference type="EMBL" id="MCA6063065.1"/>
    </source>
</evidence>
<feature type="signal peptide" evidence="9">
    <location>
        <begin position="1"/>
        <end position="20"/>
    </location>
</feature>
<evidence type="ECO:0000256" key="5">
    <source>
        <dbReference type="ARBA" id="ARBA00022989"/>
    </source>
</evidence>
<dbReference type="GO" id="GO:0047134">
    <property type="term" value="F:protein-disulfide reductase [NAD(P)H] activity"/>
    <property type="evidence" value="ECO:0007669"/>
    <property type="project" value="UniProtKB-EC"/>
</dbReference>
<keyword evidence="9" id="KW-0732">Signal</keyword>
<evidence type="ECO:0000256" key="9">
    <source>
        <dbReference type="SAM" id="SignalP"/>
    </source>
</evidence>
<comment type="caution">
    <text evidence="11">The sequence shown here is derived from an EMBL/GenBank/DDBJ whole genome shotgun (WGS) entry which is preliminary data.</text>
</comment>
<dbReference type="Pfam" id="PF00085">
    <property type="entry name" value="Thioredoxin"/>
    <property type="match status" value="1"/>
</dbReference>
<evidence type="ECO:0000256" key="3">
    <source>
        <dbReference type="ARBA" id="ARBA00022692"/>
    </source>
</evidence>
<keyword evidence="4" id="KW-0201">Cytochrome c-type biogenesis</keyword>
<evidence type="ECO:0000256" key="2">
    <source>
        <dbReference type="ARBA" id="ARBA00022475"/>
    </source>
</evidence>
<dbReference type="InterPro" id="IPR017937">
    <property type="entry name" value="Thioredoxin_CS"/>
</dbReference>
<dbReference type="PROSITE" id="PS00194">
    <property type="entry name" value="THIOREDOXIN_1"/>
    <property type="match status" value="1"/>
</dbReference>
<evidence type="ECO:0000256" key="7">
    <source>
        <dbReference type="ARBA" id="ARBA00023284"/>
    </source>
</evidence>
<dbReference type="InterPro" id="IPR013766">
    <property type="entry name" value="Thioredoxin_domain"/>
</dbReference>
<dbReference type="Proteomes" id="UP000714380">
    <property type="component" value="Unassembled WGS sequence"/>
</dbReference>
<dbReference type="InterPro" id="IPR003834">
    <property type="entry name" value="Cyt_c_assmbl_TM_dom"/>
</dbReference>
<dbReference type="Gene3D" id="3.40.30.10">
    <property type="entry name" value="Glutaredoxin"/>
    <property type="match status" value="1"/>
</dbReference>
<dbReference type="Pfam" id="PF02683">
    <property type="entry name" value="DsbD_TM"/>
    <property type="match status" value="1"/>
</dbReference>
<feature type="transmembrane region" description="Helical" evidence="8">
    <location>
        <begin position="331"/>
        <end position="354"/>
    </location>
</feature>
<accession>A0ABS7ZRM2</accession>
<name>A0ABS7ZRM2_9GAMM</name>
<evidence type="ECO:0000313" key="12">
    <source>
        <dbReference type="Proteomes" id="UP000714380"/>
    </source>
</evidence>
<feature type="transmembrane region" description="Helical" evidence="8">
    <location>
        <begin position="366"/>
        <end position="384"/>
    </location>
</feature>
<keyword evidence="7" id="KW-0676">Redox-active center</keyword>
<dbReference type="Pfam" id="PF11412">
    <property type="entry name" value="DsbD_N"/>
    <property type="match status" value="1"/>
</dbReference>
<dbReference type="InterPro" id="IPR028250">
    <property type="entry name" value="DsbDN"/>
</dbReference>
<dbReference type="InterPro" id="IPR036249">
    <property type="entry name" value="Thioredoxin-like_sf"/>
</dbReference>
<dbReference type="RefSeq" id="WP_225672692.1">
    <property type="nucleotide sequence ID" value="NZ_JAEDAH010000024.1"/>
</dbReference>
<keyword evidence="3 8" id="KW-0812">Transmembrane</keyword>
<dbReference type="Gene3D" id="2.60.40.1250">
    <property type="entry name" value="Thiol:disulfide interchange protein DsbD, N-terminal domain"/>
    <property type="match status" value="1"/>
</dbReference>
<keyword evidence="12" id="KW-1185">Reference proteome</keyword>
<keyword evidence="11" id="KW-0560">Oxidoreductase</keyword>